<dbReference type="AlphaFoldDB" id="A0A0A9E662"/>
<sequence length="32" mass="3740">MQQLYQIAGVFIYMSFHITSLLSAFTRRCNLS</sequence>
<name>A0A0A9E662_ARUDO</name>
<keyword evidence="1" id="KW-0812">Transmembrane</keyword>
<reference evidence="2" key="1">
    <citation type="submission" date="2014-09" db="EMBL/GenBank/DDBJ databases">
        <authorList>
            <person name="Magalhaes I.L.F."/>
            <person name="Oliveira U."/>
            <person name="Santos F.R."/>
            <person name="Vidigal T.H.D.A."/>
            <person name="Brescovit A.D."/>
            <person name="Santos A.J."/>
        </authorList>
    </citation>
    <scope>NUCLEOTIDE SEQUENCE</scope>
    <source>
        <tissue evidence="2">Shoot tissue taken approximately 20 cm above the soil surface</tissue>
    </source>
</reference>
<feature type="transmembrane region" description="Helical" evidence="1">
    <location>
        <begin position="6"/>
        <end position="25"/>
    </location>
</feature>
<protein>
    <submittedName>
        <fullName evidence="2">Uncharacterized protein</fullName>
    </submittedName>
</protein>
<evidence type="ECO:0000313" key="2">
    <source>
        <dbReference type="EMBL" id="JAD94508.1"/>
    </source>
</evidence>
<keyword evidence="1" id="KW-0472">Membrane</keyword>
<reference evidence="2" key="2">
    <citation type="journal article" date="2015" name="Data Brief">
        <title>Shoot transcriptome of the giant reed, Arundo donax.</title>
        <authorList>
            <person name="Barrero R.A."/>
            <person name="Guerrero F.D."/>
            <person name="Moolhuijzen P."/>
            <person name="Goolsby J.A."/>
            <person name="Tidwell J."/>
            <person name="Bellgard S.E."/>
            <person name="Bellgard M.I."/>
        </authorList>
    </citation>
    <scope>NUCLEOTIDE SEQUENCE</scope>
    <source>
        <tissue evidence="2">Shoot tissue taken approximately 20 cm above the soil surface</tissue>
    </source>
</reference>
<evidence type="ECO:0000256" key="1">
    <source>
        <dbReference type="SAM" id="Phobius"/>
    </source>
</evidence>
<dbReference type="EMBL" id="GBRH01203387">
    <property type="protein sequence ID" value="JAD94508.1"/>
    <property type="molecule type" value="Transcribed_RNA"/>
</dbReference>
<accession>A0A0A9E662</accession>
<keyword evidence="1" id="KW-1133">Transmembrane helix</keyword>
<proteinExistence type="predicted"/>
<organism evidence="2">
    <name type="scientific">Arundo donax</name>
    <name type="common">Giant reed</name>
    <name type="synonym">Donax arundinaceus</name>
    <dbReference type="NCBI Taxonomy" id="35708"/>
    <lineage>
        <taxon>Eukaryota</taxon>
        <taxon>Viridiplantae</taxon>
        <taxon>Streptophyta</taxon>
        <taxon>Embryophyta</taxon>
        <taxon>Tracheophyta</taxon>
        <taxon>Spermatophyta</taxon>
        <taxon>Magnoliopsida</taxon>
        <taxon>Liliopsida</taxon>
        <taxon>Poales</taxon>
        <taxon>Poaceae</taxon>
        <taxon>PACMAD clade</taxon>
        <taxon>Arundinoideae</taxon>
        <taxon>Arundineae</taxon>
        <taxon>Arundo</taxon>
    </lineage>
</organism>